<dbReference type="InterPro" id="IPR041013">
    <property type="entry name" value="AOC-like"/>
</dbReference>
<keyword evidence="4" id="KW-1185">Reference proteome</keyword>
<dbReference type="Pfam" id="PF18678">
    <property type="entry name" value="AOC_like"/>
    <property type="match status" value="1"/>
</dbReference>
<evidence type="ECO:0000259" key="2">
    <source>
        <dbReference type="Pfam" id="PF18678"/>
    </source>
</evidence>
<accession>A0A1G9UVW2</accession>
<gene>
    <name evidence="3" type="ORF">SAMN04489726_2644</name>
</gene>
<dbReference type="PROSITE" id="PS00430">
    <property type="entry name" value="TONB_DEPENDENT_REC_1"/>
    <property type="match status" value="1"/>
</dbReference>
<dbReference type="InterPro" id="IPR044859">
    <property type="entry name" value="Allene_oxi_cyc_Dirigent"/>
</dbReference>
<dbReference type="GO" id="GO:0016853">
    <property type="term" value="F:isomerase activity"/>
    <property type="evidence" value="ECO:0007669"/>
    <property type="project" value="InterPro"/>
</dbReference>
<dbReference type="GO" id="GO:0017000">
    <property type="term" value="P:antibiotic biosynthetic process"/>
    <property type="evidence" value="ECO:0007669"/>
    <property type="project" value="InterPro"/>
</dbReference>
<evidence type="ECO:0000256" key="1">
    <source>
        <dbReference type="SAM" id="SignalP"/>
    </source>
</evidence>
<protein>
    <recommendedName>
        <fullName evidence="2">Allene oxide cyclase barrel-like domain-containing protein</fullName>
    </recommendedName>
</protein>
<feature type="signal peptide" evidence="1">
    <location>
        <begin position="1"/>
        <end position="23"/>
    </location>
</feature>
<dbReference type="Proteomes" id="UP000183376">
    <property type="component" value="Chromosome I"/>
</dbReference>
<dbReference type="OrthoDB" id="3691544at2"/>
<feature type="domain" description="Allene oxide cyclase barrel-like" evidence="2">
    <location>
        <begin position="48"/>
        <end position="138"/>
    </location>
</feature>
<name>A0A1G9UVW2_ALLAB</name>
<reference evidence="3 4" key="1">
    <citation type="submission" date="2016-10" db="EMBL/GenBank/DDBJ databases">
        <authorList>
            <person name="de Groot N.N."/>
        </authorList>
    </citation>
    <scope>NUCLEOTIDE SEQUENCE [LARGE SCALE GENOMIC DNA]</scope>
    <source>
        <strain evidence="3 4">DSM 44149</strain>
    </source>
</reference>
<dbReference type="AlphaFoldDB" id="A0A1G9UVW2"/>
<dbReference type="STRING" id="211114.SAMN04489726_2644"/>
<dbReference type="Gene3D" id="2.40.480.10">
    <property type="entry name" value="Allene oxide cyclase-like"/>
    <property type="match status" value="1"/>
</dbReference>
<feature type="chain" id="PRO_5009245634" description="Allene oxide cyclase barrel-like domain-containing protein" evidence="1">
    <location>
        <begin position="24"/>
        <end position="163"/>
    </location>
</feature>
<proteinExistence type="predicted"/>
<evidence type="ECO:0000313" key="4">
    <source>
        <dbReference type="Proteomes" id="UP000183376"/>
    </source>
</evidence>
<dbReference type="EMBL" id="LT629701">
    <property type="protein sequence ID" value="SDM63745.1"/>
    <property type="molecule type" value="Genomic_DNA"/>
</dbReference>
<dbReference type="InterPro" id="IPR010916">
    <property type="entry name" value="TonB_box_CS"/>
</dbReference>
<dbReference type="eggNOG" id="ENOG5031K0F">
    <property type="taxonomic scope" value="Bacteria"/>
</dbReference>
<evidence type="ECO:0000313" key="3">
    <source>
        <dbReference type="EMBL" id="SDM63745.1"/>
    </source>
</evidence>
<keyword evidence="1" id="KW-0732">Signal</keyword>
<sequence>MSWKRLLGLTAAVAMLPVLTASAAPAAPADETIIVTAKRSVLSLPAVPTVGLSFLGGGELFDEAGAKVGEGYSTCTVARLAPPELTSHCTSAFRLAKGEIHLSSLRTYTVGATSSFKDSTMAVIGGTGAYKDARGEAKTAKQGGALLDPTAPVSYKFTITISS</sequence>
<dbReference type="RefSeq" id="WP_030431751.1">
    <property type="nucleotide sequence ID" value="NZ_JOEF01000021.1"/>
</dbReference>
<organism evidence="3 4">
    <name type="scientific">Allokutzneria albata</name>
    <name type="common">Kibdelosporangium albatum</name>
    <dbReference type="NCBI Taxonomy" id="211114"/>
    <lineage>
        <taxon>Bacteria</taxon>
        <taxon>Bacillati</taxon>
        <taxon>Actinomycetota</taxon>
        <taxon>Actinomycetes</taxon>
        <taxon>Pseudonocardiales</taxon>
        <taxon>Pseudonocardiaceae</taxon>
        <taxon>Allokutzneria</taxon>
    </lineage>
</organism>